<name>A0A077DDQ0_9BURK</name>
<dbReference type="eggNOG" id="COG1451">
    <property type="taxonomic scope" value="Bacteria"/>
</dbReference>
<dbReference type="Gene3D" id="3.30.2010.10">
    <property type="entry name" value="Metalloproteases ('zincins'), catalytic domain"/>
    <property type="match status" value="1"/>
</dbReference>
<dbReference type="Pfam" id="PF01863">
    <property type="entry name" value="YgjP-like"/>
    <property type="match status" value="1"/>
</dbReference>
<dbReference type="InterPro" id="IPR002725">
    <property type="entry name" value="YgjP-like_metallopeptidase"/>
</dbReference>
<evidence type="ECO:0000313" key="2">
    <source>
        <dbReference type="EMBL" id="AIL33000.1"/>
    </source>
</evidence>
<dbReference type="PANTHER" id="PTHR30399">
    <property type="entry name" value="UNCHARACTERIZED PROTEIN YGJP"/>
    <property type="match status" value="1"/>
</dbReference>
<dbReference type="Proteomes" id="UP000028945">
    <property type="component" value="Chromosome"/>
</dbReference>
<gene>
    <name evidence="2" type="ORF">IX83_06450</name>
</gene>
<dbReference type="KEGG" id="bpsi:IX83_06450"/>
<reference evidence="2 3" key="1">
    <citation type="journal article" date="2014" name="BMC Genomics">
        <title>A genomic perspective on a new bacterial genus and species from the Alcaligenaceae family, Basilea psittacipulmonis.</title>
        <authorList>
            <person name="Whiteson K.L."/>
            <person name="Hernandez D."/>
            <person name="Lazarevic V."/>
            <person name="Gaia N."/>
            <person name="Farinelli L."/>
            <person name="Francois P."/>
            <person name="Pilo P."/>
            <person name="Frey J."/>
            <person name="Schrenzel J."/>
        </authorList>
    </citation>
    <scope>NUCLEOTIDE SEQUENCE [LARGE SCALE GENOMIC DNA]</scope>
    <source>
        <strain evidence="2 3">DSM 24701</strain>
    </source>
</reference>
<dbReference type="OrthoDB" id="9811177at2"/>
<sequence length="250" mass="29512">MNKSYQVQTRHGIFAYHLIRSRRKTLALHIHQGQLIVKAPLSLSREYIEQFIKQKSDWIATQFYEFSQRASPLMKLVWQDQANIPYLGKQLRLHVSPDFAWPYEYVDANGQTKLDKFSPQEGDTLRIKAPVHASSKEIGYLCEQWYKGMAASFLNAFLHDFCRQHDIYFTKFVLTQAKSRWGSCSSRGVIRLHWQLIFYDVFLIQYVVAHEVAHLQEMNHSPAFWKRVKTLMPNYEKAHETLKKLSILEM</sequence>
<protein>
    <recommendedName>
        <fullName evidence="1">YgjP-like metallopeptidase domain-containing protein</fullName>
    </recommendedName>
</protein>
<accession>A0A077DDQ0</accession>
<dbReference type="EMBL" id="CP009238">
    <property type="protein sequence ID" value="AIL33000.1"/>
    <property type="molecule type" value="Genomic_DNA"/>
</dbReference>
<dbReference type="PANTHER" id="PTHR30399:SF1">
    <property type="entry name" value="UTP PYROPHOSPHATASE"/>
    <property type="match status" value="1"/>
</dbReference>
<dbReference type="AlphaFoldDB" id="A0A077DDQ0"/>
<dbReference type="RefSeq" id="WP_038500391.1">
    <property type="nucleotide sequence ID" value="NZ_AFWK01000030.1"/>
</dbReference>
<proteinExistence type="predicted"/>
<keyword evidence="3" id="KW-1185">Reference proteome</keyword>
<dbReference type="InterPro" id="IPR053136">
    <property type="entry name" value="UTP_pyrophosphatase-like"/>
</dbReference>
<dbReference type="STRING" id="1072685.IX83_06450"/>
<evidence type="ECO:0000313" key="3">
    <source>
        <dbReference type="Proteomes" id="UP000028945"/>
    </source>
</evidence>
<feature type="domain" description="YgjP-like metallopeptidase" evidence="1">
    <location>
        <begin position="24"/>
        <end position="244"/>
    </location>
</feature>
<dbReference type="CDD" id="cd07344">
    <property type="entry name" value="M48_yhfN_like"/>
    <property type="match status" value="1"/>
</dbReference>
<organism evidence="2 3">
    <name type="scientific">Basilea psittacipulmonis DSM 24701</name>
    <dbReference type="NCBI Taxonomy" id="1072685"/>
    <lineage>
        <taxon>Bacteria</taxon>
        <taxon>Pseudomonadati</taxon>
        <taxon>Pseudomonadota</taxon>
        <taxon>Betaproteobacteria</taxon>
        <taxon>Burkholderiales</taxon>
        <taxon>Alcaligenaceae</taxon>
        <taxon>Basilea</taxon>
    </lineage>
</organism>
<evidence type="ECO:0000259" key="1">
    <source>
        <dbReference type="Pfam" id="PF01863"/>
    </source>
</evidence>
<dbReference type="HOGENOM" id="CLU_065947_2_0_4"/>